<gene>
    <name evidence="1" type="ORF">UX22_C0021G0011</name>
</gene>
<proteinExistence type="predicted"/>
<organism evidence="1 2">
    <name type="scientific">Candidatus Jorgensenbacteria bacterium GW2011_GWA2_45_9</name>
    <dbReference type="NCBI Taxonomy" id="1618663"/>
    <lineage>
        <taxon>Bacteria</taxon>
        <taxon>Candidatus Joergenseniibacteriota</taxon>
    </lineage>
</organism>
<dbReference type="EMBL" id="LCLJ01000021">
    <property type="protein sequence ID" value="KKU14549.1"/>
    <property type="molecule type" value="Genomic_DNA"/>
</dbReference>
<evidence type="ECO:0000313" key="1">
    <source>
        <dbReference type="EMBL" id="KKU14549.1"/>
    </source>
</evidence>
<reference evidence="1 2" key="1">
    <citation type="journal article" date="2015" name="Nature">
        <title>rRNA introns, odd ribosomes, and small enigmatic genomes across a large radiation of phyla.</title>
        <authorList>
            <person name="Brown C.T."/>
            <person name="Hug L.A."/>
            <person name="Thomas B.C."/>
            <person name="Sharon I."/>
            <person name="Castelle C.J."/>
            <person name="Singh A."/>
            <person name="Wilkins M.J."/>
            <person name="Williams K.H."/>
            <person name="Banfield J.F."/>
        </authorList>
    </citation>
    <scope>NUCLEOTIDE SEQUENCE [LARGE SCALE GENOMIC DNA]</scope>
</reference>
<dbReference type="Proteomes" id="UP000034727">
    <property type="component" value="Unassembled WGS sequence"/>
</dbReference>
<evidence type="ECO:0000313" key="2">
    <source>
        <dbReference type="Proteomes" id="UP000034727"/>
    </source>
</evidence>
<name>A0A0G1N211_9BACT</name>
<comment type="caution">
    <text evidence="1">The sequence shown here is derived from an EMBL/GenBank/DDBJ whole genome shotgun (WGS) entry which is preliminary data.</text>
</comment>
<sequence length="38" mass="4509">MADSFKRAAFVALKNKRKKQRCRTLKKRRIIGATKKFL</sequence>
<protein>
    <submittedName>
        <fullName evidence="1">Uncharacterized protein</fullName>
    </submittedName>
</protein>
<dbReference type="AlphaFoldDB" id="A0A0G1N211"/>
<accession>A0A0G1N211</accession>